<proteinExistence type="predicted"/>
<reference evidence="2" key="1">
    <citation type="submission" date="2016-10" db="EMBL/GenBank/DDBJ databases">
        <authorList>
            <person name="Varghese N."/>
            <person name="Submissions S."/>
        </authorList>
    </citation>
    <scope>NUCLEOTIDE SEQUENCE [LARGE SCALE GENOMIC DNA]</scope>
    <source>
        <strain evidence="2">DSM 17044</strain>
    </source>
</reference>
<keyword evidence="2" id="KW-1185">Reference proteome</keyword>
<dbReference type="EMBL" id="FOAP01000024">
    <property type="protein sequence ID" value="SEM85995.1"/>
    <property type="molecule type" value="Genomic_DNA"/>
</dbReference>
<dbReference type="Proteomes" id="UP000182719">
    <property type="component" value="Unassembled WGS sequence"/>
</dbReference>
<accession>A0A1H8BT11</accession>
<dbReference type="PROSITE" id="PS51257">
    <property type="entry name" value="PROKAR_LIPOPROTEIN"/>
    <property type="match status" value="1"/>
</dbReference>
<protein>
    <recommendedName>
        <fullName evidence="3">Lipoprotein</fullName>
    </recommendedName>
</protein>
<dbReference type="OrthoDB" id="5497161at2"/>
<dbReference type="AlphaFoldDB" id="A0A1H8BT11"/>
<name>A0A1H8BT11_STIAU</name>
<organism evidence="1 2">
    <name type="scientific">Stigmatella aurantiaca</name>
    <dbReference type="NCBI Taxonomy" id="41"/>
    <lineage>
        <taxon>Bacteria</taxon>
        <taxon>Pseudomonadati</taxon>
        <taxon>Myxococcota</taxon>
        <taxon>Myxococcia</taxon>
        <taxon>Myxococcales</taxon>
        <taxon>Cystobacterineae</taxon>
        <taxon>Archangiaceae</taxon>
        <taxon>Stigmatella</taxon>
    </lineage>
</organism>
<gene>
    <name evidence="1" type="ORF">SAMN05444354_12491</name>
</gene>
<evidence type="ECO:0008006" key="3">
    <source>
        <dbReference type="Google" id="ProtNLM"/>
    </source>
</evidence>
<dbReference type="RefSeq" id="WP_075010373.1">
    <property type="nucleotide sequence ID" value="NZ_FOAP01000024.1"/>
</dbReference>
<evidence type="ECO:0000313" key="1">
    <source>
        <dbReference type="EMBL" id="SEM85995.1"/>
    </source>
</evidence>
<evidence type="ECO:0000313" key="2">
    <source>
        <dbReference type="Proteomes" id="UP000182719"/>
    </source>
</evidence>
<sequence length="281" mass="29604">MRLPLLLPLFLLGGCAWEAGEGFAVLEPTVRAAYAPEDSRLTPDGYRRLSSDYQVRLTTATMRLERIELTASSGGGGGGTFDPANPPPGYSLCHNGHCHRDDGALIDYEDIAAELGGGGSSTQTVATLPVGDVNLLAPETRPVTCSPACELPSGTVSRGQWAVTGLTLEGLARDGRDLPRFAGEKPFRLEVAPGGASSEPLAVLRGDLDIPSDREHAPRVRLALQLEMTSRIFDSVDWALPQPEGNGTVDLTAAANAPAREAILKGVAELAPSAEVTREAR</sequence>